<dbReference type="InterPro" id="IPR036291">
    <property type="entry name" value="NAD(P)-bd_dom_sf"/>
</dbReference>
<comment type="caution">
    <text evidence="5">The sequence shown here is derived from an EMBL/GenBank/DDBJ whole genome shotgun (WGS) entry which is preliminary data.</text>
</comment>
<dbReference type="OrthoDB" id="9775296at2"/>
<keyword evidence="6" id="KW-1185">Reference proteome</keyword>
<dbReference type="Pfam" id="PF00106">
    <property type="entry name" value="adh_short"/>
    <property type="match status" value="1"/>
</dbReference>
<keyword evidence="2" id="KW-0560">Oxidoreductase</keyword>
<evidence type="ECO:0000313" key="6">
    <source>
        <dbReference type="Proteomes" id="UP000243650"/>
    </source>
</evidence>
<evidence type="ECO:0000256" key="3">
    <source>
        <dbReference type="RuleBase" id="RU000363"/>
    </source>
</evidence>
<proteinExistence type="inferred from homology"/>
<dbReference type="GO" id="GO:0016616">
    <property type="term" value="F:oxidoreductase activity, acting on the CH-OH group of donors, NAD or NADP as acceptor"/>
    <property type="evidence" value="ECO:0007669"/>
    <property type="project" value="UniProtKB-ARBA"/>
</dbReference>
<dbReference type="PANTHER" id="PTHR42760">
    <property type="entry name" value="SHORT-CHAIN DEHYDROGENASES/REDUCTASES FAMILY MEMBER"/>
    <property type="match status" value="1"/>
</dbReference>
<accession>A0A2P6MJB5</accession>
<gene>
    <name evidence="5" type="ORF">C6I21_05980</name>
</gene>
<dbReference type="Gene3D" id="3.40.50.720">
    <property type="entry name" value="NAD(P)-binding Rossmann-like Domain"/>
    <property type="match status" value="1"/>
</dbReference>
<dbReference type="SMART" id="SM00822">
    <property type="entry name" value="PKS_KR"/>
    <property type="match status" value="1"/>
</dbReference>
<feature type="domain" description="Ketoreductase" evidence="4">
    <location>
        <begin position="9"/>
        <end position="198"/>
    </location>
</feature>
<evidence type="ECO:0000256" key="1">
    <source>
        <dbReference type="ARBA" id="ARBA00006484"/>
    </source>
</evidence>
<dbReference type="InterPro" id="IPR057326">
    <property type="entry name" value="KR_dom"/>
</dbReference>
<dbReference type="PRINTS" id="PR00081">
    <property type="entry name" value="GDHRDH"/>
</dbReference>
<reference evidence="5 6" key="1">
    <citation type="submission" date="2018-03" db="EMBL/GenBank/DDBJ databases">
        <title>Bacillus urumqiensis sp. nov., a moderately haloalkaliphilic bacterium isolated from a salt lake.</title>
        <authorList>
            <person name="Zhao B."/>
            <person name="Liao Z."/>
        </authorList>
    </citation>
    <scope>NUCLEOTIDE SEQUENCE [LARGE SCALE GENOMIC DNA]</scope>
    <source>
        <strain evidence="5 6">BZ-SZ-XJ18</strain>
    </source>
</reference>
<organism evidence="5 6">
    <name type="scientific">Alkalicoccus urumqiensis</name>
    <name type="common">Bacillus urumqiensis</name>
    <dbReference type="NCBI Taxonomy" id="1548213"/>
    <lineage>
        <taxon>Bacteria</taxon>
        <taxon>Bacillati</taxon>
        <taxon>Bacillota</taxon>
        <taxon>Bacilli</taxon>
        <taxon>Bacillales</taxon>
        <taxon>Bacillaceae</taxon>
        <taxon>Alkalicoccus</taxon>
    </lineage>
</organism>
<dbReference type="PRINTS" id="PR00080">
    <property type="entry name" value="SDRFAMILY"/>
</dbReference>
<dbReference type="AlphaFoldDB" id="A0A2P6MJB5"/>
<dbReference type="SUPFAM" id="SSF51735">
    <property type="entry name" value="NAD(P)-binding Rossmann-fold domains"/>
    <property type="match status" value="1"/>
</dbReference>
<dbReference type="CDD" id="cd05233">
    <property type="entry name" value="SDR_c"/>
    <property type="match status" value="1"/>
</dbReference>
<name>A0A2P6MJB5_ALKUR</name>
<sequence>MRGVRIENSVVIVTGGSRGIGRAVTEKLLERGASVMAIAKTSKSVKQMKKEIDSDNFDAITCDVSDPDQAGDAVITCRRRFGRIDALVNNAGVGVFKPIEDMSLYDWDYQLNTNLRGAFLISQAVYREMLGTGGGEIVHVASNLGYTVREKAGAYCASKWGLVGLSKTMNAEGRAHGIRVSTVSPGLVQTDFSGVSAAEKTDGLLPGTVADHILGALEASEDTGEIEVIIRP</sequence>
<evidence type="ECO:0000313" key="5">
    <source>
        <dbReference type="EMBL" id="PRO66350.1"/>
    </source>
</evidence>
<dbReference type="FunFam" id="3.40.50.720:FF:000084">
    <property type="entry name" value="Short-chain dehydrogenase reductase"/>
    <property type="match status" value="1"/>
</dbReference>
<dbReference type="InterPro" id="IPR002347">
    <property type="entry name" value="SDR_fam"/>
</dbReference>
<evidence type="ECO:0000256" key="2">
    <source>
        <dbReference type="ARBA" id="ARBA00023002"/>
    </source>
</evidence>
<dbReference type="GO" id="GO:0008206">
    <property type="term" value="P:bile acid metabolic process"/>
    <property type="evidence" value="ECO:0007669"/>
    <property type="project" value="UniProtKB-ARBA"/>
</dbReference>
<evidence type="ECO:0000259" key="4">
    <source>
        <dbReference type="SMART" id="SM00822"/>
    </source>
</evidence>
<dbReference type="EMBL" id="PVNS01000004">
    <property type="protein sequence ID" value="PRO66350.1"/>
    <property type="molecule type" value="Genomic_DNA"/>
</dbReference>
<protein>
    <submittedName>
        <fullName evidence="5">D-threitol dehydrogenase</fullName>
    </submittedName>
</protein>
<dbReference type="Proteomes" id="UP000243650">
    <property type="component" value="Unassembled WGS sequence"/>
</dbReference>
<comment type="similarity">
    <text evidence="1 3">Belongs to the short-chain dehydrogenases/reductases (SDR) family.</text>
</comment>